<keyword evidence="6" id="KW-0804">Transcription</keyword>
<dbReference type="SUPFAM" id="SSF57701">
    <property type="entry name" value="Zn2/Cys6 DNA-binding domain"/>
    <property type="match status" value="1"/>
</dbReference>
<evidence type="ECO:0000256" key="2">
    <source>
        <dbReference type="ARBA" id="ARBA00022723"/>
    </source>
</evidence>
<keyword evidence="7" id="KW-0539">Nucleus</keyword>
<feature type="compositionally biased region" description="Polar residues" evidence="8">
    <location>
        <begin position="655"/>
        <end position="668"/>
    </location>
</feature>
<keyword evidence="5" id="KW-0238">DNA-binding</keyword>
<dbReference type="InterPro" id="IPR001138">
    <property type="entry name" value="Zn2Cys6_DnaBD"/>
</dbReference>
<comment type="subcellular location">
    <subcellularLocation>
        <location evidence="1">Nucleus</location>
    </subcellularLocation>
</comment>
<evidence type="ECO:0000256" key="1">
    <source>
        <dbReference type="ARBA" id="ARBA00004123"/>
    </source>
</evidence>
<keyword evidence="4" id="KW-0805">Transcription regulation</keyword>
<dbReference type="GO" id="GO:0005634">
    <property type="term" value="C:nucleus"/>
    <property type="evidence" value="ECO:0007669"/>
    <property type="project" value="UniProtKB-SubCell"/>
</dbReference>
<dbReference type="PANTHER" id="PTHR31313">
    <property type="entry name" value="TY1 ENHANCER ACTIVATOR"/>
    <property type="match status" value="1"/>
</dbReference>
<keyword evidence="11" id="KW-1185">Reference proteome</keyword>
<dbReference type="CDD" id="cd00067">
    <property type="entry name" value="GAL4"/>
    <property type="match status" value="1"/>
</dbReference>
<gene>
    <name evidence="10" type="ORF">C8A04DRAFT_14151</name>
</gene>
<protein>
    <recommendedName>
        <fullName evidence="9">Zn(2)-C6 fungal-type domain-containing protein</fullName>
    </recommendedName>
</protein>
<dbReference type="GO" id="GO:0000981">
    <property type="term" value="F:DNA-binding transcription factor activity, RNA polymerase II-specific"/>
    <property type="evidence" value="ECO:0007669"/>
    <property type="project" value="InterPro"/>
</dbReference>
<accession>A0AAN6ZK34</accession>
<evidence type="ECO:0000256" key="5">
    <source>
        <dbReference type="ARBA" id="ARBA00023125"/>
    </source>
</evidence>
<proteinExistence type="predicted"/>
<feature type="region of interest" description="Disordered" evidence="8">
    <location>
        <begin position="1163"/>
        <end position="1220"/>
    </location>
</feature>
<dbReference type="GeneID" id="87814596"/>
<reference evidence="10" key="2">
    <citation type="submission" date="2023-05" db="EMBL/GenBank/DDBJ databases">
        <authorList>
            <consortium name="Lawrence Berkeley National Laboratory"/>
            <person name="Steindorff A."/>
            <person name="Hensen N."/>
            <person name="Bonometti L."/>
            <person name="Westerberg I."/>
            <person name="Brannstrom I.O."/>
            <person name="Guillou S."/>
            <person name="Cros-Aarteil S."/>
            <person name="Calhoun S."/>
            <person name="Haridas S."/>
            <person name="Kuo A."/>
            <person name="Mondo S."/>
            <person name="Pangilinan J."/>
            <person name="Riley R."/>
            <person name="Labutti K."/>
            <person name="Andreopoulos B."/>
            <person name="Lipzen A."/>
            <person name="Chen C."/>
            <person name="Yanf M."/>
            <person name="Daum C."/>
            <person name="Ng V."/>
            <person name="Clum A."/>
            <person name="Ohm R."/>
            <person name="Martin F."/>
            <person name="Silar P."/>
            <person name="Natvig D."/>
            <person name="Lalanne C."/>
            <person name="Gautier V."/>
            <person name="Ament-Velasquez S.L."/>
            <person name="Kruys A."/>
            <person name="Hutchinson M.I."/>
            <person name="Powell A.J."/>
            <person name="Barry K."/>
            <person name="Miller A.N."/>
            <person name="Grigoriev I.V."/>
            <person name="Debuchy R."/>
            <person name="Gladieux P."/>
            <person name="Thoren M.H."/>
            <person name="Johannesson H."/>
        </authorList>
    </citation>
    <scope>NUCLEOTIDE SEQUENCE</scope>
    <source>
        <strain evidence="10">CBS 141.50</strain>
    </source>
</reference>
<feature type="region of interest" description="Disordered" evidence="8">
    <location>
        <begin position="1"/>
        <end position="46"/>
    </location>
</feature>
<reference evidence="10" key="1">
    <citation type="journal article" date="2023" name="Mol. Phylogenet. Evol.">
        <title>Genome-scale phylogeny and comparative genomics of the fungal order Sordariales.</title>
        <authorList>
            <person name="Hensen N."/>
            <person name="Bonometti L."/>
            <person name="Westerberg I."/>
            <person name="Brannstrom I.O."/>
            <person name="Guillou S."/>
            <person name="Cros-Aarteil S."/>
            <person name="Calhoun S."/>
            <person name="Haridas S."/>
            <person name="Kuo A."/>
            <person name="Mondo S."/>
            <person name="Pangilinan J."/>
            <person name="Riley R."/>
            <person name="LaButti K."/>
            <person name="Andreopoulos B."/>
            <person name="Lipzen A."/>
            <person name="Chen C."/>
            <person name="Yan M."/>
            <person name="Daum C."/>
            <person name="Ng V."/>
            <person name="Clum A."/>
            <person name="Steindorff A."/>
            <person name="Ohm R.A."/>
            <person name="Martin F."/>
            <person name="Silar P."/>
            <person name="Natvig D.O."/>
            <person name="Lalanne C."/>
            <person name="Gautier V."/>
            <person name="Ament-Velasquez S.L."/>
            <person name="Kruys A."/>
            <person name="Hutchinson M.I."/>
            <person name="Powell A.J."/>
            <person name="Barry K."/>
            <person name="Miller A.N."/>
            <person name="Grigoriev I.V."/>
            <person name="Debuchy R."/>
            <person name="Gladieux P."/>
            <person name="Hiltunen Thoren M."/>
            <person name="Johannesson H."/>
        </authorList>
    </citation>
    <scope>NUCLEOTIDE SEQUENCE</scope>
    <source>
        <strain evidence="10">CBS 141.50</strain>
    </source>
</reference>
<evidence type="ECO:0000256" key="4">
    <source>
        <dbReference type="ARBA" id="ARBA00023015"/>
    </source>
</evidence>
<dbReference type="InterPro" id="IPR051615">
    <property type="entry name" value="Transcr_Regulatory_Elem"/>
</dbReference>
<name>A0AAN6ZK34_9PEZI</name>
<dbReference type="SMART" id="SM00066">
    <property type="entry name" value="GAL4"/>
    <property type="match status" value="1"/>
</dbReference>
<evidence type="ECO:0000256" key="8">
    <source>
        <dbReference type="SAM" id="MobiDB-lite"/>
    </source>
</evidence>
<evidence type="ECO:0000259" key="9">
    <source>
        <dbReference type="PROSITE" id="PS50048"/>
    </source>
</evidence>
<feature type="compositionally biased region" description="Gly residues" evidence="8">
    <location>
        <begin position="1191"/>
        <end position="1201"/>
    </location>
</feature>
<dbReference type="CDD" id="cd12148">
    <property type="entry name" value="fungal_TF_MHR"/>
    <property type="match status" value="1"/>
</dbReference>
<feature type="compositionally biased region" description="Low complexity" evidence="8">
    <location>
        <begin position="26"/>
        <end position="41"/>
    </location>
</feature>
<dbReference type="InterPro" id="IPR036864">
    <property type="entry name" value="Zn2-C6_fun-type_DNA-bd_sf"/>
</dbReference>
<keyword evidence="2" id="KW-0479">Metal-binding</keyword>
<evidence type="ECO:0000256" key="7">
    <source>
        <dbReference type="ARBA" id="ARBA00023242"/>
    </source>
</evidence>
<dbReference type="RefSeq" id="XP_062634738.1">
    <property type="nucleotide sequence ID" value="XM_062777983.1"/>
</dbReference>
<feature type="region of interest" description="Disordered" evidence="8">
    <location>
        <begin position="117"/>
        <end position="193"/>
    </location>
</feature>
<dbReference type="PROSITE" id="PS00463">
    <property type="entry name" value="ZN2_CY6_FUNGAL_1"/>
    <property type="match status" value="1"/>
</dbReference>
<organism evidence="10 11">
    <name type="scientific">Dichotomopilus funicola</name>
    <dbReference type="NCBI Taxonomy" id="1934379"/>
    <lineage>
        <taxon>Eukaryota</taxon>
        <taxon>Fungi</taxon>
        <taxon>Dikarya</taxon>
        <taxon>Ascomycota</taxon>
        <taxon>Pezizomycotina</taxon>
        <taxon>Sordariomycetes</taxon>
        <taxon>Sordariomycetidae</taxon>
        <taxon>Sordariales</taxon>
        <taxon>Chaetomiaceae</taxon>
        <taxon>Dichotomopilus</taxon>
    </lineage>
</organism>
<dbReference type="GO" id="GO:0008270">
    <property type="term" value="F:zinc ion binding"/>
    <property type="evidence" value="ECO:0007669"/>
    <property type="project" value="InterPro"/>
</dbReference>
<feature type="region of interest" description="Disordered" evidence="8">
    <location>
        <begin position="942"/>
        <end position="962"/>
    </location>
</feature>
<dbReference type="PROSITE" id="PS50048">
    <property type="entry name" value="ZN2_CY6_FUNGAL_2"/>
    <property type="match status" value="1"/>
</dbReference>
<feature type="region of interest" description="Disordered" evidence="8">
    <location>
        <begin position="625"/>
        <end position="668"/>
    </location>
</feature>
<dbReference type="Gene3D" id="4.10.240.10">
    <property type="entry name" value="Zn(2)-C6 fungal-type DNA-binding domain"/>
    <property type="match status" value="1"/>
</dbReference>
<dbReference type="Proteomes" id="UP001302676">
    <property type="component" value="Unassembled WGS sequence"/>
</dbReference>
<dbReference type="EMBL" id="MU853613">
    <property type="protein sequence ID" value="KAK4141367.1"/>
    <property type="molecule type" value="Genomic_DNA"/>
</dbReference>
<evidence type="ECO:0000256" key="6">
    <source>
        <dbReference type="ARBA" id="ARBA00023163"/>
    </source>
</evidence>
<sequence>MTTPTALTSAGGKRRSRSEGESDRASSVQPSSPGGSSSRSSAKQQIRHRASVACASCRERRIRCVVSEGESECTQCRRTGATCIIKDDDERRRPISKAYMSSLSTRISLLEGMLKDRGVVPPPAIHPPKTRQEAQARQHEDQSQDGHHYQHQQTNHEPFVSLEPLLSPGTKATPPMFHHPPTPPGSGDEDALTAEPDYATGISTTEPTNFTALIDPVLLQEPPEPQPTPKQAPPPQETSIRHILASRGSLITDPSTHQTRYFGPTANSHVYAPPLPSHSTLIPTQPDPASQQHTRRAEQLLYSLPPSIHDHLLGRFWEYYNAWQQVVHQTAFETGRATRDGRFYSVFLHLTMLAVGFRFADWEREDVKRLAVDGRESVMHRVARGLVLGELGRLGGLEGGTQMGSVPGVQGLLMLAAAECGIGRDAAGWMYCGMAGRLAFDIGLHVSCATVPGMSELEKQTRRQAMTACVMLDRKWALFLGRPTAIKTHDIAHDVLPRAGYHPGLGIPTTTSRVTDIHRHLFELLDLAGKVADFQNTTYGAAHEFPTKDLEDRAYLRFVALERLFHTWYRRLPEYLTWTPTNVESAPVGFFMLHQHFHECMVLLHRPWAKYGPLSLDGYSSTSAARYPSPESPSNQTHGHKGPTGMNDLPPWMTTAFSPQPQPDNRASLSRSMCTQHAIRIVRVFAHYRQRFDGRRVVLCAVQHAGTAALALMAALAHKSAELDHHSNLRYLQVLSTAIYDLSHLYAPGARMYQLLKRMLVEIREEMAKNGGWGIGALVGGRYQSSRPGYWPPGNENENENSLRGQVDRLEIIQEEEPEYARTHKRRRLSSLSSAGVATISPSFLTNNTFQSCPTPPATLGQSPSEPGTFDLDSVHASFVDFINRGGEGEGIDSWPPAALEGGPLGVSIPTASEELSASVMDPNRTAERGGTDANANADAHVSVPAQAQTPKTNSPDDETSAAKTIEDWLAEPSKIPTPAVSKAISYSSALQARKSLSHATADGTPILRDPHVVFLETHLGGVDFDLGPDSGLGLGVFEAEDIDTIHVAVDKMDWAIPNVATAATATAAAPHLASTPGPTSPSLPTNLSISGLGVVTPRPVDIPPSSTTPITLDELAQSVEEAVGSARARAKARAEAAAAAVAAAPTTTPSHSNELETGDAFTGMSPIEDTGAPTASSEKDGVESRMATGGVVGEGIGGPGAVEVGSPVRAGSELDFLEL</sequence>
<dbReference type="SMART" id="SM00906">
    <property type="entry name" value="Fungal_trans"/>
    <property type="match status" value="1"/>
</dbReference>
<dbReference type="AlphaFoldDB" id="A0AAN6ZK34"/>
<evidence type="ECO:0000313" key="11">
    <source>
        <dbReference type="Proteomes" id="UP001302676"/>
    </source>
</evidence>
<keyword evidence="3" id="KW-0862">Zinc</keyword>
<evidence type="ECO:0000256" key="3">
    <source>
        <dbReference type="ARBA" id="ARBA00022833"/>
    </source>
</evidence>
<dbReference type="GO" id="GO:0006351">
    <property type="term" value="P:DNA-templated transcription"/>
    <property type="evidence" value="ECO:0007669"/>
    <property type="project" value="InterPro"/>
</dbReference>
<dbReference type="GO" id="GO:0003677">
    <property type="term" value="F:DNA binding"/>
    <property type="evidence" value="ECO:0007669"/>
    <property type="project" value="UniProtKB-KW"/>
</dbReference>
<feature type="compositionally biased region" description="Basic and acidic residues" evidence="8">
    <location>
        <begin position="130"/>
        <end position="148"/>
    </location>
</feature>
<feature type="domain" description="Zn(2)-C6 fungal-type" evidence="9">
    <location>
        <begin position="53"/>
        <end position="85"/>
    </location>
</feature>
<dbReference type="InterPro" id="IPR007219">
    <property type="entry name" value="XnlR_reg_dom"/>
</dbReference>
<evidence type="ECO:0000313" key="10">
    <source>
        <dbReference type="EMBL" id="KAK4141367.1"/>
    </source>
</evidence>
<dbReference type="Pfam" id="PF04082">
    <property type="entry name" value="Fungal_trans"/>
    <property type="match status" value="1"/>
</dbReference>
<comment type="caution">
    <text evidence="10">The sequence shown here is derived from an EMBL/GenBank/DDBJ whole genome shotgun (WGS) entry which is preliminary data.</text>
</comment>
<dbReference type="PANTHER" id="PTHR31313:SF81">
    <property type="entry name" value="TY1 ENHANCER ACTIVATOR"/>
    <property type="match status" value="1"/>
</dbReference>